<keyword evidence="2" id="KW-1185">Reference proteome</keyword>
<organism evidence="1 2">
    <name type="scientific">Stieleria maiorica</name>
    <dbReference type="NCBI Taxonomy" id="2795974"/>
    <lineage>
        <taxon>Bacteria</taxon>
        <taxon>Pseudomonadati</taxon>
        <taxon>Planctomycetota</taxon>
        <taxon>Planctomycetia</taxon>
        <taxon>Pirellulales</taxon>
        <taxon>Pirellulaceae</taxon>
        <taxon>Stieleria</taxon>
    </lineage>
</organism>
<proteinExistence type="predicted"/>
<accession>A0A5B9MN18</accession>
<evidence type="ECO:0000313" key="2">
    <source>
        <dbReference type="Proteomes" id="UP000321353"/>
    </source>
</evidence>
<dbReference type="EMBL" id="CP036264">
    <property type="protein sequence ID" value="QEG00946.1"/>
    <property type="molecule type" value="Genomic_DNA"/>
</dbReference>
<dbReference type="AlphaFoldDB" id="A0A5B9MN18"/>
<dbReference type="Proteomes" id="UP000321353">
    <property type="component" value="Chromosome"/>
</dbReference>
<gene>
    <name evidence="1" type="ORF">Mal15_50220</name>
</gene>
<evidence type="ECO:0000313" key="1">
    <source>
        <dbReference type="EMBL" id="QEG00946.1"/>
    </source>
</evidence>
<name>A0A5B9MN18_9BACT</name>
<sequence length="80" mass="9261">MNKHLMQLTLDMIDFFANCDDDLVDPDVSVAKLEEIAFLLQQLSTRERNQFAKFVEQAAESNEEKSEFYRSVPENIGLFS</sequence>
<dbReference type="KEGG" id="smam:Mal15_50220"/>
<reference evidence="1 2" key="1">
    <citation type="submission" date="2019-02" db="EMBL/GenBank/DDBJ databases">
        <title>Planctomycetal bacteria perform biofilm scaping via a novel small molecule.</title>
        <authorList>
            <person name="Jeske O."/>
            <person name="Boedeker C."/>
            <person name="Wiegand S."/>
            <person name="Breitling P."/>
            <person name="Kallscheuer N."/>
            <person name="Jogler M."/>
            <person name="Rohde M."/>
            <person name="Petersen J."/>
            <person name="Medema M.H."/>
            <person name="Surup F."/>
            <person name="Jogler C."/>
        </authorList>
    </citation>
    <scope>NUCLEOTIDE SEQUENCE [LARGE SCALE GENOMIC DNA]</scope>
    <source>
        <strain evidence="1 2">Mal15</strain>
    </source>
</reference>
<dbReference type="RefSeq" id="WP_147870101.1">
    <property type="nucleotide sequence ID" value="NZ_CP036264.1"/>
</dbReference>
<protein>
    <submittedName>
        <fullName evidence="1">Uncharacterized protein</fullName>
    </submittedName>
</protein>